<feature type="transmembrane region" description="Helical" evidence="1">
    <location>
        <begin position="76"/>
        <end position="96"/>
    </location>
</feature>
<organism evidence="2">
    <name type="scientific">freshwater metagenome</name>
    <dbReference type="NCBI Taxonomy" id="449393"/>
    <lineage>
        <taxon>unclassified sequences</taxon>
        <taxon>metagenomes</taxon>
        <taxon>ecological metagenomes</taxon>
    </lineage>
</organism>
<feature type="transmembrane region" description="Helical" evidence="1">
    <location>
        <begin position="7"/>
        <end position="27"/>
    </location>
</feature>
<name>A0A6J6HJE3_9ZZZZ</name>
<keyword evidence="1" id="KW-1133">Transmembrane helix</keyword>
<proteinExistence type="predicted"/>
<dbReference type="Pfam" id="PF09534">
    <property type="entry name" value="Trp_oprn_chp"/>
    <property type="match status" value="1"/>
</dbReference>
<protein>
    <submittedName>
        <fullName evidence="2">Unannotated protein</fullName>
    </submittedName>
</protein>
<dbReference type="AlphaFoldDB" id="A0A6J6HJE3"/>
<dbReference type="EMBL" id="CAEZVD010000001">
    <property type="protein sequence ID" value="CAB4613357.1"/>
    <property type="molecule type" value="Genomic_DNA"/>
</dbReference>
<feature type="transmembrane region" description="Helical" evidence="1">
    <location>
        <begin position="47"/>
        <end position="69"/>
    </location>
</feature>
<sequence length="182" mass="19530">MLNKARQIILGVALYTVSLILSSQTWFEISMDPGETSVVLLEFSGVQAFPYITAIATLALATLVIASLLPKIGRISMISLSSFATLTGALLVFLGIRDQDLRNLAKDLETATGIAATHGLSEFQISTLPVAGLSCLALLGSGVYLAAIAYLSRNWQKKRTPASRATAFKKPSDAISLWDQQR</sequence>
<gene>
    <name evidence="2" type="ORF">UFOPK1909_00017</name>
</gene>
<accession>A0A6J6HJE3</accession>
<feature type="transmembrane region" description="Helical" evidence="1">
    <location>
        <begin position="130"/>
        <end position="151"/>
    </location>
</feature>
<dbReference type="InterPro" id="IPR019051">
    <property type="entry name" value="Trp_biosyn_TM_oprn/chp"/>
</dbReference>
<reference evidence="2" key="1">
    <citation type="submission" date="2020-05" db="EMBL/GenBank/DDBJ databases">
        <authorList>
            <person name="Chiriac C."/>
            <person name="Salcher M."/>
            <person name="Ghai R."/>
            <person name="Kavagutti S V."/>
        </authorList>
    </citation>
    <scope>NUCLEOTIDE SEQUENCE</scope>
</reference>
<evidence type="ECO:0000256" key="1">
    <source>
        <dbReference type="SAM" id="Phobius"/>
    </source>
</evidence>
<keyword evidence="1" id="KW-0472">Membrane</keyword>
<evidence type="ECO:0000313" key="2">
    <source>
        <dbReference type="EMBL" id="CAB4613357.1"/>
    </source>
</evidence>
<keyword evidence="1" id="KW-0812">Transmembrane</keyword>